<dbReference type="Gene3D" id="3.40.50.300">
    <property type="entry name" value="P-loop containing nucleotide triphosphate hydrolases"/>
    <property type="match status" value="2"/>
</dbReference>
<gene>
    <name evidence="2" type="ORF">Q2T41_16950</name>
</gene>
<sequence>MRLASIYIAEHEFIFDQPVIMNFGGKYSYDFTLHKNNTVDVGRTKNENFIDGFFDQTKLLSRLELITAIVGRNGTGKSSVLDIIRSFFIENSYGLPYSKTIALFEDDENDLPYVLESDFRKVEYVYSFDELVISEDYENLSIVLEKIDFNTIQTIFYSPHFDYKYNLKFDEIDIYDISFDKILEQDLDDLSNKDTNSNGWAYSPSQELIFKNSIRQLLFLSSPLVKENKIFKDIFELPEHGEAILYFRGHASEKVWNTPSGFRSGLADVKKKIKQEIDDWVKIRVFDDKANVQNQIDINKYLCKRYIISDIISILERQMEKNNSFLSEGQITIKNFEEEILNLTALDSFLLFIKSSKIEKSVNSRNAFDFDSINILIKTLHNYIDQIENVEFVQIDNIQIEAEKVVNILNLQRIFLLNLFNYYPKFRNKKTEKPLIEATNKIDGFINYVPTTKRLSSGENALLNLFSRFYDFINNNLAEESQTLPNKNHYILLLDEADLAFHPSWKRKFIKSIISTIPFFFHHLPIPPTIQIIFTTHDPLTLSDIPQSNVVYLDKNKNNTTIVNHDKLQSFGANVHDLLAHSFFLEDGFMGEFAQDVITDLINFLTYNRNEDPSLENIKYLKEWDNEKAKKVIAIIDESMIKERVQSLYNEKVLYHDKELLRQEIRKLNNQLKNLEDETNKDK</sequence>
<organism evidence="2 3">
    <name type="scientific">Maribacter confluentis</name>
    <dbReference type="NCBI Taxonomy" id="1656093"/>
    <lineage>
        <taxon>Bacteria</taxon>
        <taxon>Pseudomonadati</taxon>
        <taxon>Bacteroidota</taxon>
        <taxon>Flavobacteriia</taxon>
        <taxon>Flavobacteriales</taxon>
        <taxon>Flavobacteriaceae</taxon>
        <taxon>Maribacter</taxon>
    </lineage>
</organism>
<dbReference type="PANTHER" id="PTHR32182:SF23">
    <property type="entry name" value="ATP BINDING PROTEIN"/>
    <property type="match status" value="1"/>
</dbReference>
<evidence type="ECO:0008006" key="4">
    <source>
        <dbReference type="Google" id="ProtNLM"/>
    </source>
</evidence>
<keyword evidence="3" id="KW-1185">Reference proteome</keyword>
<reference evidence="2" key="2">
    <citation type="submission" date="2023-06" db="EMBL/GenBank/DDBJ databases">
        <authorList>
            <person name="Lucena T."/>
            <person name="Sun Q."/>
        </authorList>
    </citation>
    <scope>NUCLEOTIDE SEQUENCE</scope>
    <source>
        <strain evidence="2">CECT 8869</strain>
    </source>
</reference>
<comment type="caution">
    <text evidence="2">The sequence shown here is derived from an EMBL/GenBank/DDBJ whole genome shotgun (WGS) entry which is preliminary data.</text>
</comment>
<protein>
    <recommendedName>
        <fullName evidence="4">ATPase AAA-type core domain-containing protein</fullName>
    </recommendedName>
</protein>
<dbReference type="Proteomes" id="UP001168579">
    <property type="component" value="Unassembled WGS sequence"/>
</dbReference>
<evidence type="ECO:0000313" key="2">
    <source>
        <dbReference type="EMBL" id="MDO1514345.1"/>
    </source>
</evidence>
<evidence type="ECO:0000313" key="3">
    <source>
        <dbReference type="Proteomes" id="UP001168579"/>
    </source>
</evidence>
<name>A0ABT8RUF1_9FLAO</name>
<dbReference type="InterPro" id="IPR027417">
    <property type="entry name" value="P-loop_NTPase"/>
</dbReference>
<keyword evidence="1" id="KW-0175">Coiled coil</keyword>
<dbReference type="SUPFAM" id="SSF52540">
    <property type="entry name" value="P-loop containing nucleoside triphosphate hydrolases"/>
    <property type="match status" value="1"/>
</dbReference>
<evidence type="ECO:0000256" key="1">
    <source>
        <dbReference type="SAM" id="Coils"/>
    </source>
</evidence>
<dbReference type="EMBL" id="JAUKUC010000001">
    <property type="protein sequence ID" value="MDO1514345.1"/>
    <property type="molecule type" value="Genomic_DNA"/>
</dbReference>
<feature type="coiled-coil region" evidence="1">
    <location>
        <begin position="651"/>
        <end position="681"/>
    </location>
</feature>
<proteinExistence type="predicted"/>
<dbReference type="RefSeq" id="WP_304437051.1">
    <property type="nucleotide sequence ID" value="NZ_JAUKUC010000001.1"/>
</dbReference>
<accession>A0ABT8RUF1</accession>
<dbReference type="PANTHER" id="PTHR32182">
    <property type="entry name" value="DNA REPLICATION AND REPAIR PROTEIN RECF"/>
    <property type="match status" value="1"/>
</dbReference>
<reference evidence="2" key="1">
    <citation type="journal article" date="2014" name="Int. J. Syst. Evol. Microbiol.">
        <title>Complete genome of a new Firmicutes species belonging to the dominant human colonic microbiota ('Ruminococcus bicirculans') reveals two chromosomes and a selective capacity to utilize plant glucans.</title>
        <authorList>
            <consortium name="NISC Comparative Sequencing Program"/>
            <person name="Wegmann U."/>
            <person name="Louis P."/>
            <person name="Goesmann A."/>
            <person name="Henrissat B."/>
            <person name="Duncan S.H."/>
            <person name="Flint H.J."/>
        </authorList>
    </citation>
    <scope>NUCLEOTIDE SEQUENCE</scope>
    <source>
        <strain evidence="2">CECT 8869</strain>
    </source>
</reference>